<proteinExistence type="predicted"/>
<dbReference type="STRING" id="100226.gene:17763988"/>
<reference evidence="2 3" key="1">
    <citation type="journal article" date="1996" name="Mol. Microbiol.">
        <title>A set of ordered cosmids and a detailed genetic and physical map for the 8 Mb Streptomyces coelicolor A3(2) chromosome.</title>
        <authorList>
            <person name="Redenbach M."/>
            <person name="Kieser H.M."/>
            <person name="Denapaite D."/>
            <person name="Eichner A."/>
            <person name="Cullum J."/>
            <person name="Kinashi H."/>
            <person name="Hopwood D.A."/>
        </authorList>
    </citation>
    <scope>NUCLEOTIDE SEQUENCE [LARGE SCALE GENOMIC DNA]</scope>
    <source>
        <strain evidence="3">ATCC BAA-471 / A3(2) / M145</strain>
    </source>
</reference>
<organism evidence="2 3">
    <name type="scientific">Streptomyces coelicolor (strain ATCC BAA-471 / A3(2) / M145)</name>
    <dbReference type="NCBI Taxonomy" id="100226"/>
    <lineage>
        <taxon>Bacteria</taxon>
        <taxon>Bacillati</taxon>
        <taxon>Actinomycetota</taxon>
        <taxon>Actinomycetes</taxon>
        <taxon>Kitasatosporales</taxon>
        <taxon>Streptomycetaceae</taxon>
        <taxon>Streptomyces</taxon>
        <taxon>Streptomyces albidoflavus group</taxon>
    </lineage>
</organism>
<name>O86497_STRCO</name>
<dbReference type="HOGENOM" id="CLU_3410285_0_0_11"/>
<feature type="compositionally biased region" description="Basic and acidic residues" evidence="1">
    <location>
        <begin position="18"/>
        <end position="29"/>
    </location>
</feature>
<dbReference type="EMBL" id="AL645882">
    <property type="protein sequence ID" value="CAA20277.1"/>
    <property type="molecule type" value="Genomic_DNA"/>
</dbReference>
<accession>O86497</accession>
<evidence type="ECO:0000256" key="1">
    <source>
        <dbReference type="SAM" id="MobiDB-lite"/>
    </source>
</evidence>
<dbReference type="AlphaFoldDB" id="O86497"/>
<dbReference type="EMBL" id="AL939127">
    <property type="protein sequence ID" value="CAA20277.1"/>
    <property type="molecule type" value="Genomic_DNA"/>
</dbReference>
<dbReference type="Proteomes" id="UP000001973">
    <property type="component" value="Chromosome"/>
</dbReference>
<dbReference type="PIR" id="T34643">
    <property type="entry name" value="T34643"/>
</dbReference>
<keyword evidence="3" id="KW-1185">Reference proteome</keyword>
<dbReference type="KEGG" id="sco:SCO6329"/>
<feature type="region of interest" description="Disordered" evidence="1">
    <location>
        <begin position="1"/>
        <end position="29"/>
    </location>
</feature>
<gene>
    <name evidence="2" type="ordered locus">SCO6329</name>
    <name evidence="2" type="ORF">SC10H5.05</name>
</gene>
<evidence type="ECO:0000313" key="2">
    <source>
        <dbReference type="EMBL" id="CAA20277.1"/>
    </source>
</evidence>
<dbReference type="PaxDb" id="100226-SCO6329"/>
<reference evidence="2 3" key="2">
    <citation type="journal article" date="2002" name="Nature">
        <title>Complete genome sequence of the model actinomycete Streptomyces coelicolor A3(2).</title>
        <authorList>
            <person name="Bentley S.D."/>
            <person name="Chater K.F."/>
            <person name="Cerdeno-Tarraga A.M."/>
            <person name="Challis G.L."/>
            <person name="Thomson N.R."/>
            <person name="James K.D."/>
            <person name="Harris D.E."/>
            <person name="Quail M.A."/>
            <person name="Kieser H."/>
            <person name="Harper D."/>
            <person name="Bateman A."/>
            <person name="Brown S."/>
            <person name="Chandra G."/>
            <person name="Chen C.W."/>
            <person name="Collins M."/>
            <person name="Cronin A."/>
            <person name="Fraser A."/>
            <person name="Goble A."/>
            <person name="Hidalgo J."/>
            <person name="Hornsby T."/>
            <person name="Howarth S."/>
            <person name="Huang C.H."/>
            <person name="Kieser T."/>
            <person name="Larke L."/>
            <person name="Murphy L."/>
            <person name="Oliver K."/>
            <person name="O'Neil S."/>
            <person name="Rabbinowitsch E."/>
            <person name="Rajandream M.A."/>
            <person name="Rutherford K."/>
            <person name="Rutter S."/>
            <person name="Seeger K."/>
            <person name="Saunders D."/>
            <person name="Sharp S."/>
            <person name="Squares R."/>
            <person name="Squares S."/>
            <person name="Taylor K."/>
            <person name="Warren T."/>
            <person name="Wietzorrek A."/>
            <person name="Woodward J."/>
            <person name="Barrell B.G."/>
            <person name="Parkhill J."/>
            <person name="Hopwood D.A."/>
        </authorList>
    </citation>
    <scope>NUCLEOTIDE SEQUENCE [LARGE SCALE GENOMIC DNA]</scope>
    <source>
        <strain evidence="3">ATCC BAA-471 / A3(2) / M145</strain>
    </source>
</reference>
<protein>
    <submittedName>
        <fullName evidence="2">Uncharacterized protein</fullName>
    </submittedName>
</protein>
<sequence length="29" mass="3377">MIRACRRGGEVGYGNDRPTGDRTRRRDVR</sequence>
<dbReference type="InParanoid" id="O86497"/>
<evidence type="ECO:0000313" key="3">
    <source>
        <dbReference type="Proteomes" id="UP000001973"/>
    </source>
</evidence>